<dbReference type="Proteomes" id="UP000606274">
    <property type="component" value="Unassembled WGS sequence"/>
</dbReference>
<dbReference type="SUPFAM" id="SSF103575">
    <property type="entry name" value="Plexin repeat"/>
    <property type="match status" value="2"/>
</dbReference>
<dbReference type="GO" id="GO:0007411">
    <property type="term" value="P:axon guidance"/>
    <property type="evidence" value="ECO:0007669"/>
    <property type="project" value="TreeGrafter"/>
</dbReference>
<evidence type="ECO:0000256" key="3">
    <source>
        <dbReference type="ARBA" id="ARBA00023180"/>
    </source>
</evidence>
<comment type="similarity">
    <text evidence="1">Belongs to the semaphorin family.</text>
</comment>
<organism evidence="6 7">
    <name type="scientific">Silurus meridionalis</name>
    <name type="common">Southern catfish</name>
    <name type="synonym">Silurus soldatovi meridionalis</name>
    <dbReference type="NCBI Taxonomy" id="175797"/>
    <lineage>
        <taxon>Eukaryota</taxon>
        <taxon>Metazoa</taxon>
        <taxon>Chordata</taxon>
        <taxon>Craniata</taxon>
        <taxon>Vertebrata</taxon>
        <taxon>Euteleostomi</taxon>
        <taxon>Actinopterygii</taxon>
        <taxon>Neopterygii</taxon>
        <taxon>Teleostei</taxon>
        <taxon>Ostariophysi</taxon>
        <taxon>Siluriformes</taxon>
        <taxon>Siluridae</taxon>
        <taxon>Silurus</taxon>
    </lineage>
</organism>
<protein>
    <recommendedName>
        <fullName evidence="5">Sema domain-containing protein</fullName>
    </recommendedName>
</protein>
<dbReference type="InterPro" id="IPR036352">
    <property type="entry name" value="Semap_dom_sf"/>
</dbReference>
<dbReference type="SMART" id="SM00630">
    <property type="entry name" value="Sema"/>
    <property type="match status" value="1"/>
</dbReference>
<dbReference type="PANTHER" id="PTHR11036:SF144">
    <property type="entry name" value="SEMAPHORIN-7A-LIKE"/>
    <property type="match status" value="1"/>
</dbReference>
<evidence type="ECO:0000256" key="2">
    <source>
        <dbReference type="ARBA" id="ARBA00023157"/>
    </source>
</evidence>
<comment type="caution">
    <text evidence="4">Lacks conserved residue(s) required for the propagation of feature annotation.</text>
</comment>
<dbReference type="InterPro" id="IPR015943">
    <property type="entry name" value="WD40/YVTN_repeat-like_dom_sf"/>
</dbReference>
<dbReference type="InterPro" id="IPR027231">
    <property type="entry name" value="Semaphorin"/>
</dbReference>
<dbReference type="PROSITE" id="PS51004">
    <property type="entry name" value="SEMA"/>
    <property type="match status" value="2"/>
</dbReference>
<evidence type="ECO:0000256" key="4">
    <source>
        <dbReference type="PROSITE-ProRule" id="PRU00352"/>
    </source>
</evidence>
<dbReference type="GO" id="GO:0000122">
    <property type="term" value="P:negative regulation of transcription by RNA polymerase II"/>
    <property type="evidence" value="ECO:0007669"/>
    <property type="project" value="TreeGrafter"/>
</dbReference>
<dbReference type="GO" id="GO:0071526">
    <property type="term" value="P:semaphorin-plexin signaling pathway"/>
    <property type="evidence" value="ECO:0007669"/>
    <property type="project" value="TreeGrafter"/>
</dbReference>
<sequence length="1141" mass="131243">MMMGLRREDSLLIALSWITFSGFTLGFNARIRVNRENAEFLSFQTPSRNRTGILKLIRDPYSENIYAGTLHDLYILNSEKPPALKPVNVSIFDLECQERPEDCEYSISLLKEGRNGNPLFMCKTGTEFTKCCDVSSEHVPVNCTEPWHPSHISEPSLHVGDSLYYTLAIRNNGQTVLSGLYRWSMERPTLPLSTQNEQRYVKILANQGYLPLDGKVYSFYIEKNWDQNPETPVWIPLVSQICLADRGGNKALLHNRWTSMLTARLFCGDEKNHLSYTELLDVAVLEDTEWQNTTIYTLFKNEYNLRAVCVYKMSDILHVFRSNEFTSATDPFSSPRPGECVQNSQALSPALLRFMGNRPELKAWVTPAQNPLLFSHHHYTHLQVDRVESSNSENGYHDVLLMSLDSGKVHKILDQDGKPFIIAEYEPFKTRTHISSMLLDSTTKKLFVSSSSEVIQIDLRNCSMYGNQCQPCVMARDPYCIWDWTECSHNNRSLKQDVNYGNEFICEKDDRTIRKRHTLSIVSEDSIFFLKCPMESQHASYAWYHQGMRRECDLIERDCILLFLKISSMQEGVYECIASENGYNWTVVENANIYAGTVHGLYMLNSKNHPTLKLVNVTIMQPECLDCKNISMLKEGRNGNPFFMCETYIETTMCCDVNSENIPNNCTELWHPSHIIEPSLHVGNSLYYTVSATNSPVVPVGTYRWAMNKSTFQVAVQNEQRYFKIIANNANGPLDGKVYSFYIEKNKAQGPEKPIWVPLVSQFCMADRGGTKSMLQNRWTSMLTARLFCGDVKNHLSYTELLDVAVLEDVEWPNTTIYTLFKNEYNLTALCVYTMSDILHVFNSNKFTSNADTFTSPTPGQCVHDSQTLLTSFMRFMESRPEMKQWIKPTRDPLMFKHHHYTHLQVDRVKSNNMENGHHDVLLMSLECGKVHKILEQDGKPFIIAEYKPFNTRTHISSMLLDSVNKKLFVSSSTEVVQIKLDNCSVYGKSCELCALARDPYCSWHMHECSNIRLGIQNVTHGIDSKCKEVIQRSDFLRFDNLNIIPQDSKFYYKCPKDSQHASYVWEHEDRQIKCVCDEENCFLLIDRMSKKDVGKYYCIASENDYSRTIVSLELQMNSGSDTRTSHAALACFLLLIYVIY</sequence>
<feature type="domain" description="Sema" evidence="5">
    <location>
        <begin position="561"/>
        <end position="981"/>
    </location>
</feature>
<name>A0A8T0AYS6_SILME</name>
<keyword evidence="3" id="KW-0325">Glycoprotein</keyword>
<evidence type="ECO:0000256" key="1">
    <source>
        <dbReference type="ARBA" id="ARBA00009492"/>
    </source>
</evidence>
<keyword evidence="7" id="KW-1185">Reference proteome</keyword>
<dbReference type="GO" id="GO:0043931">
    <property type="term" value="P:ossification involved in bone maturation"/>
    <property type="evidence" value="ECO:0007669"/>
    <property type="project" value="TreeGrafter"/>
</dbReference>
<dbReference type="GO" id="GO:0045499">
    <property type="term" value="F:chemorepellent activity"/>
    <property type="evidence" value="ECO:0007669"/>
    <property type="project" value="TreeGrafter"/>
</dbReference>
<feature type="domain" description="Sema" evidence="5">
    <location>
        <begin position="30"/>
        <end position="459"/>
    </location>
</feature>
<comment type="caution">
    <text evidence="6">The sequence shown here is derived from an EMBL/GenBank/DDBJ whole genome shotgun (WGS) entry which is preliminary data.</text>
</comment>
<dbReference type="InterPro" id="IPR016201">
    <property type="entry name" value="PSI"/>
</dbReference>
<dbReference type="GO" id="GO:0030215">
    <property type="term" value="F:semaphorin receptor binding"/>
    <property type="evidence" value="ECO:0007669"/>
    <property type="project" value="InterPro"/>
</dbReference>
<dbReference type="SUPFAM" id="SSF101912">
    <property type="entry name" value="Sema domain"/>
    <property type="match status" value="2"/>
</dbReference>
<dbReference type="InterPro" id="IPR001627">
    <property type="entry name" value="Semap_dom"/>
</dbReference>
<dbReference type="EMBL" id="JABFDY010000013">
    <property type="protein sequence ID" value="KAF7698830.1"/>
    <property type="molecule type" value="Genomic_DNA"/>
</dbReference>
<evidence type="ECO:0000313" key="6">
    <source>
        <dbReference type="EMBL" id="KAF7698830.1"/>
    </source>
</evidence>
<dbReference type="GO" id="GO:0030335">
    <property type="term" value="P:positive regulation of cell migration"/>
    <property type="evidence" value="ECO:0007669"/>
    <property type="project" value="TreeGrafter"/>
</dbReference>
<dbReference type="PANTHER" id="PTHR11036">
    <property type="entry name" value="SEMAPHORIN"/>
    <property type="match status" value="1"/>
</dbReference>
<dbReference type="GO" id="GO:0005615">
    <property type="term" value="C:extracellular space"/>
    <property type="evidence" value="ECO:0007669"/>
    <property type="project" value="TreeGrafter"/>
</dbReference>
<dbReference type="GO" id="GO:0001755">
    <property type="term" value="P:neural crest cell migration"/>
    <property type="evidence" value="ECO:0007669"/>
    <property type="project" value="TreeGrafter"/>
</dbReference>
<evidence type="ECO:0000259" key="5">
    <source>
        <dbReference type="PROSITE" id="PS51004"/>
    </source>
</evidence>
<dbReference type="InterPro" id="IPR036179">
    <property type="entry name" value="Ig-like_dom_sf"/>
</dbReference>
<accession>A0A8T0AYS6</accession>
<gene>
    <name evidence="6" type="ORF">HF521_003572</name>
</gene>
<keyword evidence="2" id="KW-1015">Disulfide bond</keyword>
<dbReference type="Gene3D" id="3.30.1680.10">
    <property type="entry name" value="ligand-binding face of the semaphorins, domain 2"/>
    <property type="match status" value="2"/>
</dbReference>
<dbReference type="GO" id="GO:0005886">
    <property type="term" value="C:plasma membrane"/>
    <property type="evidence" value="ECO:0007669"/>
    <property type="project" value="TreeGrafter"/>
</dbReference>
<dbReference type="Gene3D" id="2.130.10.10">
    <property type="entry name" value="YVTN repeat-like/Quinoprotein amine dehydrogenase"/>
    <property type="match status" value="2"/>
</dbReference>
<dbReference type="Gene3D" id="2.60.40.10">
    <property type="entry name" value="Immunoglobulins"/>
    <property type="match status" value="1"/>
</dbReference>
<evidence type="ECO:0000313" key="7">
    <source>
        <dbReference type="Proteomes" id="UP000606274"/>
    </source>
</evidence>
<dbReference type="InterPro" id="IPR013783">
    <property type="entry name" value="Ig-like_fold"/>
</dbReference>
<dbReference type="Pfam" id="PF01403">
    <property type="entry name" value="Sema"/>
    <property type="match status" value="2"/>
</dbReference>
<dbReference type="AlphaFoldDB" id="A0A8T0AYS6"/>
<reference evidence="6" key="1">
    <citation type="submission" date="2020-08" db="EMBL/GenBank/DDBJ databases">
        <title>Chromosome-level assembly of Southern catfish (Silurus meridionalis) provides insights into visual adaptation to the nocturnal and benthic lifestyles.</title>
        <authorList>
            <person name="Zhang Y."/>
            <person name="Wang D."/>
            <person name="Peng Z."/>
        </authorList>
    </citation>
    <scope>NUCLEOTIDE SEQUENCE</scope>
    <source>
        <strain evidence="6">SWU-2019-XX</strain>
        <tissue evidence="6">Muscle</tissue>
    </source>
</reference>
<proteinExistence type="inferred from homology"/>
<dbReference type="SMART" id="SM00423">
    <property type="entry name" value="PSI"/>
    <property type="match status" value="2"/>
</dbReference>
<dbReference type="SUPFAM" id="SSF48726">
    <property type="entry name" value="Immunoglobulin"/>
    <property type="match status" value="2"/>
</dbReference>